<evidence type="ECO:0000313" key="1">
    <source>
        <dbReference type="EMBL" id="QNJ97036.1"/>
    </source>
</evidence>
<dbReference type="EMBL" id="CP052909">
    <property type="protein sequence ID" value="QNJ97036.1"/>
    <property type="molecule type" value="Genomic_DNA"/>
</dbReference>
<protein>
    <submittedName>
        <fullName evidence="1">Uncharacterized protein</fullName>
    </submittedName>
</protein>
<proteinExistence type="predicted"/>
<dbReference type="AlphaFoldDB" id="A0A7G8PRS0"/>
<name>A0A7G8PRS0_9FLAO</name>
<accession>A0A7G8PRS0</accession>
<keyword evidence="2" id="KW-1185">Reference proteome</keyword>
<dbReference type="KEGG" id="alti:ALE3EI_0453"/>
<evidence type="ECO:0000313" key="2">
    <source>
        <dbReference type="Proteomes" id="UP000515514"/>
    </source>
</evidence>
<dbReference type="Proteomes" id="UP000515514">
    <property type="component" value="Chromosome"/>
</dbReference>
<sequence length="51" mass="5694">MTTQTYKGAIWLKSGGHYVSVSCEATSPSAAKRIIESMYDVKSWQRHMASN</sequence>
<organism evidence="1 2">
    <name type="scientific">Constantimarinum furrinae</name>
    <dbReference type="NCBI Taxonomy" id="2562285"/>
    <lineage>
        <taxon>Bacteria</taxon>
        <taxon>Pseudomonadati</taxon>
        <taxon>Bacteroidota</taxon>
        <taxon>Flavobacteriia</taxon>
        <taxon>Flavobacteriales</taxon>
        <taxon>Flavobacteriaceae</taxon>
        <taxon>Altibacter/Constantimarinum group</taxon>
        <taxon>Constantimarinum</taxon>
    </lineage>
</organism>
<reference evidence="1 2" key="1">
    <citation type="submission" date="2020-04" db="EMBL/GenBank/DDBJ databases">
        <title>Genome sequence of Altibacter aquimarinus strain ALE3EI.</title>
        <authorList>
            <person name="Oh H.-M."/>
            <person name="Jang D."/>
        </authorList>
    </citation>
    <scope>NUCLEOTIDE SEQUENCE [LARGE SCALE GENOMIC DNA]</scope>
    <source>
        <strain evidence="1 2">ALE3EI</strain>
    </source>
</reference>
<gene>
    <name evidence="1" type="ORF">ALE3EI_0453</name>
</gene>